<evidence type="ECO:0000256" key="6">
    <source>
        <dbReference type="ARBA" id="ARBA00023049"/>
    </source>
</evidence>
<name>A0A9P7ZJ53_9HYPO</name>
<comment type="cofactor">
    <cofactor evidence="7">
        <name>Zn(2+)</name>
        <dbReference type="ChEBI" id="CHEBI:29105"/>
    </cofactor>
    <text evidence="7">Binds 1 zinc ion.</text>
</comment>
<dbReference type="InterPro" id="IPR024080">
    <property type="entry name" value="Neurolysin/TOP_N"/>
</dbReference>
<dbReference type="GO" id="GO:0004222">
    <property type="term" value="F:metalloendopeptidase activity"/>
    <property type="evidence" value="ECO:0007669"/>
    <property type="project" value="InterPro"/>
</dbReference>
<dbReference type="RefSeq" id="XP_046116605.1">
    <property type="nucleotide sequence ID" value="XM_046266112.1"/>
</dbReference>
<dbReference type="EMBL" id="MU251261">
    <property type="protein sequence ID" value="KAG9252681.1"/>
    <property type="molecule type" value="Genomic_DNA"/>
</dbReference>
<dbReference type="InterPro" id="IPR001567">
    <property type="entry name" value="Pept_M3A_M3B_dom"/>
</dbReference>
<dbReference type="PANTHER" id="PTHR11804:SF84">
    <property type="entry name" value="SACCHAROLYSIN"/>
    <property type="match status" value="1"/>
</dbReference>
<dbReference type="CDD" id="cd06455">
    <property type="entry name" value="M3A_TOP"/>
    <property type="match status" value="1"/>
</dbReference>
<dbReference type="OrthoDB" id="534666at2759"/>
<dbReference type="GO" id="GO:0005758">
    <property type="term" value="C:mitochondrial intermembrane space"/>
    <property type="evidence" value="ECO:0007669"/>
    <property type="project" value="TreeGrafter"/>
</dbReference>
<dbReference type="SUPFAM" id="SSF55486">
    <property type="entry name" value="Metalloproteases ('zincins'), catalytic domain"/>
    <property type="match status" value="1"/>
</dbReference>
<proteinExistence type="inferred from homology"/>
<dbReference type="Proteomes" id="UP000887229">
    <property type="component" value="Unassembled WGS sequence"/>
</dbReference>
<dbReference type="GO" id="GO:0006518">
    <property type="term" value="P:peptide metabolic process"/>
    <property type="evidence" value="ECO:0007669"/>
    <property type="project" value="TreeGrafter"/>
</dbReference>
<keyword evidence="5 7" id="KW-0862">Zinc</keyword>
<dbReference type="Pfam" id="PF01432">
    <property type="entry name" value="Peptidase_M3"/>
    <property type="match status" value="1"/>
</dbReference>
<protein>
    <submittedName>
        <fullName evidence="9">Peptidase family M3</fullName>
    </submittedName>
</protein>
<reference evidence="9" key="1">
    <citation type="journal article" date="2021" name="IMA Fungus">
        <title>Genomic characterization of three marine fungi, including Emericellopsis atlantica sp. nov. with signatures of a generalist lifestyle and marine biomass degradation.</title>
        <authorList>
            <person name="Hagestad O.C."/>
            <person name="Hou L."/>
            <person name="Andersen J.H."/>
            <person name="Hansen E.H."/>
            <person name="Altermark B."/>
            <person name="Li C."/>
            <person name="Kuhnert E."/>
            <person name="Cox R.J."/>
            <person name="Crous P.W."/>
            <person name="Spatafora J.W."/>
            <person name="Lail K."/>
            <person name="Amirebrahimi M."/>
            <person name="Lipzen A."/>
            <person name="Pangilinan J."/>
            <person name="Andreopoulos W."/>
            <person name="Hayes R.D."/>
            <person name="Ng V."/>
            <person name="Grigoriev I.V."/>
            <person name="Jackson S.A."/>
            <person name="Sutton T.D.S."/>
            <person name="Dobson A.D.W."/>
            <person name="Rama T."/>
        </authorList>
    </citation>
    <scope>NUCLEOTIDE SEQUENCE</scope>
    <source>
        <strain evidence="9">TS7</strain>
    </source>
</reference>
<evidence type="ECO:0000256" key="2">
    <source>
        <dbReference type="ARBA" id="ARBA00022670"/>
    </source>
</evidence>
<gene>
    <name evidence="9" type="ORF">F5Z01DRAFT_690431</name>
</gene>
<dbReference type="Gene3D" id="3.40.390.10">
    <property type="entry name" value="Collagenase (Catalytic Domain)"/>
    <property type="match status" value="1"/>
</dbReference>
<dbReference type="InterPro" id="IPR045090">
    <property type="entry name" value="Pept_M3A_M3B"/>
</dbReference>
<dbReference type="InterPro" id="IPR024077">
    <property type="entry name" value="Neurolysin/TOP_dom2"/>
</dbReference>
<dbReference type="GO" id="GO:0006508">
    <property type="term" value="P:proteolysis"/>
    <property type="evidence" value="ECO:0007669"/>
    <property type="project" value="UniProtKB-KW"/>
</dbReference>
<comment type="similarity">
    <text evidence="1 7">Belongs to the peptidase M3 family.</text>
</comment>
<feature type="domain" description="Peptidase M3A/M3B catalytic" evidence="8">
    <location>
        <begin position="219"/>
        <end position="663"/>
    </location>
</feature>
<keyword evidence="2 7" id="KW-0645">Protease</keyword>
<evidence type="ECO:0000256" key="7">
    <source>
        <dbReference type="RuleBase" id="RU003435"/>
    </source>
</evidence>
<organism evidence="9 10">
    <name type="scientific">Emericellopsis atlantica</name>
    <dbReference type="NCBI Taxonomy" id="2614577"/>
    <lineage>
        <taxon>Eukaryota</taxon>
        <taxon>Fungi</taxon>
        <taxon>Dikarya</taxon>
        <taxon>Ascomycota</taxon>
        <taxon>Pezizomycotina</taxon>
        <taxon>Sordariomycetes</taxon>
        <taxon>Hypocreomycetidae</taxon>
        <taxon>Hypocreales</taxon>
        <taxon>Bionectriaceae</taxon>
        <taxon>Emericellopsis</taxon>
    </lineage>
</organism>
<accession>A0A9P7ZJ53</accession>
<keyword evidence="3 7" id="KW-0479">Metal-binding</keyword>
<dbReference type="InterPro" id="IPR024079">
    <property type="entry name" value="MetalloPept_cat_dom_sf"/>
</dbReference>
<evidence type="ECO:0000259" key="8">
    <source>
        <dbReference type="Pfam" id="PF01432"/>
    </source>
</evidence>
<comment type="caution">
    <text evidence="9">The sequence shown here is derived from an EMBL/GenBank/DDBJ whole genome shotgun (WGS) entry which is preliminary data.</text>
</comment>
<evidence type="ECO:0000313" key="9">
    <source>
        <dbReference type="EMBL" id="KAG9252681.1"/>
    </source>
</evidence>
<dbReference type="PANTHER" id="PTHR11804">
    <property type="entry name" value="PROTEASE M3 THIMET OLIGOPEPTIDASE-RELATED"/>
    <property type="match status" value="1"/>
</dbReference>
<evidence type="ECO:0000256" key="3">
    <source>
        <dbReference type="ARBA" id="ARBA00022723"/>
    </source>
</evidence>
<evidence type="ECO:0000256" key="1">
    <source>
        <dbReference type="ARBA" id="ARBA00006040"/>
    </source>
</evidence>
<dbReference type="Gene3D" id="1.20.1050.40">
    <property type="entry name" value="Endopeptidase. Chain P, domain 1"/>
    <property type="match status" value="1"/>
</dbReference>
<keyword evidence="6 7" id="KW-0482">Metalloprotease</keyword>
<keyword evidence="10" id="KW-1185">Reference proteome</keyword>
<dbReference type="GeneID" id="70297015"/>
<sequence>MAAEEVVSTAKKIMQEEAEVYNRVGTVRLCDACFENVVRPLIRVENEIQGQMAVLAMLRCASPDQASREASDEAVGLMREAESDMTKRRDLYLLIEAVKEKNETLHFEEAKYLDSLVKSFTRSGHGRLNEDEIQLYLEKRNQIDHLRRQYNQNLRNDDGGLWLSLDELDGVPAQDLARFVPATDEGDRGDMRFVRFTRADVNAVMQYAKNPATRKKMYIILLRDENARLLGYASHAAFRLETRVAKSTEWVNTFVDELEQVLIPQGKKEMQALLAKRNLDLPERSDSMPPWDYGYYHRLVLEDLNVDQNQIAEYFPLQKTVSAMLDIFASCLQLRFDLLDPELVADAIWHEDVQVWAVWDAREAFHGEFVGYLYTDLLWRPNKHKASQNVNLQCGYVKEDGSRVYPATLLMCHFPRPTASDCALLKHSEMTSLFHELGHGMHDLVSRTLTARFHGHRMPPDFFEVPSVMLENWCWTKNELRQMSCHYSAASPAYLAEWRRKNPAQEVPPETLPDELLGPLVQNRSKTRALWFLRQLAFARFDMAVHNVSSHEECLNLDPGSIFNDIMERLRLLPNPDQENRGHPQAAFHHLVSGMDAGYYSYLCAAVFAADIYQNTFIQDPRSQTSWERYRRGILEYGGSRDEMEMLEEFLGHHPSSDYLLRSL</sequence>
<dbReference type="AlphaFoldDB" id="A0A9P7ZJ53"/>
<keyword evidence="4 7" id="KW-0378">Hydrolase</keyword>
<evidence type="ECO:0000256" key="4">
    <source>
        <dbReference type="ARBA" id="ARBA00022801"/>
    </source>
</evidence>
<dbReference type="GO" id="GO:0046872">
    <property type="term" value="F:metal ion binding"/>
    <property type="evidence" value="ECO:0007669"/>
    <property type="project" value="UniProtKB-UniRule"/>
</dbReference>
<evidence type="ECO:0000313" key="10">
    <source>
        <dbReference type="Proteomes" id="UP000887229"/>
    </source>
</evidence>
<dbReference type="Gene3D" id="1.10.1370.10">
    <property type="entry name" value="Neurolysin, domain 3"/>
    <property type="match status" value="1"/>
</dbReference>
<evidence type="ECO:0000256" key="5">
    <source>
        <dbReference type="ARBA" id="ARBA00022833"/>
    </source>
</evidence>